<feature type="signal peptide" evidence="1">
    <location>
        <begin position="1"/>
        <end position="34"/>
    </location>
</feature>
<accession>A0A433XAG2</accession>
<dbReference type="RefSeq" id="WP_127188305.1">
    <property type="nucleotide sequence ID" value="NZ_RZNJ01000003.1"/>
</dbReference>
<evidence type="ECO:0000313" key="2">
    <source>
        <dbReference type="EMBL" id="RUT31059.1"/>
    </source>
</evidence>
<dbReference type="Gene3D" id="3.40.190.10">
    <property type="entry name" value="Periplasmic binding protein-like II"/>
    <property type="match status" value="2"/>
</dbReference>
<evidence type="ECO:0000256" key="1">
    <source>
        <dbReference type="SAM" id="SignalP"/>
    </source>
</evidence>
<dbReference type="AlphaFoldDB" id="A0A433XAG2"/>
<dbReference type="EMBL" id="RZNJ01000003">
    <property type="protein sequence ID" value="RUT31059.1"/>
    <property type="molecule type" value="Genomic_DNA"/>
</dbReference>
<sequence length="294" mass="31967">MPLGINAAIAACRSAILPMAIGLAALLPPGAATGQDVQYIPRDMYVERLQREGNAITFCYNADGMMAGFELDLARAIGDALLVEVSTRPIPGTQITTPPLDHRLPLLPDQLFVLLAEDCSALLGYALSSSNPEWLSVTRPYFSSDTLLVVADPEYRTLDDVPLDRPVGARGMSMADNRLIMYLQARSADRRWHRHPYFNNEVVLERLADGTIGAGLVWAPALYVHTDGDPEAAGFHVISPMPFPTPQVEIGIATRSDNSYLNVTLGAAIQQLLDEGTIADLLARHRLVPADPDR</sequence>
<name>A0A433XAG2_9HYPH</name>
<comment type="caution">
    <text evidence="2">The sequence shown here is derived from an EMBL/GenBank/DDBJ whole genome shotgun (WGS) entry which is preliminary data.</text>
</comment>
<reference evidence="2 3" key="1">
    <citation type="journal article" date="2016" name="Int. J. Syst. Evol. Microbiol.">
        <title>Arsenicitalea aurantiaca gen. nov., sp. nov., a new member of the family Hyphomicrobiaceae, isolated from high-arsenic sediment.</title>
        <authorList>
            <person name="Mu Y."/>
            <person name="Zhou L."/>
            <person name="Zeng X.C."/>
            <person name="Liu L."/>
            <person name="Pan Y."/>
            <person name="Chen X."/>
            <person name="Wang J."/>
            <person name="Li S."/>
            <person name="Li W.J."/>
            <person name="Wang Y."/>
        </authorList>
    </citation>
    <scope>NUCLEOTIDE SEQUENCE [LARGE SCALE GENOMIC DNA]</scope>
    <source>
        <strain evidence="2 3">42-50</strain>
    </source>
</reference>
<dbReference type="SUPFAM" id="SSF53850">
    <property type="entry name" value="Periplasmic binding protein-like II"/>
    <property type="match status" value="1"/>
</dbReference>
<protein>
    <submittedName>
        <fullName evidence="2">Transporter substrate-binding domain-containing protein</fullName>
    </submittedName>
</protein>
<keyword evidence="3" id="KW-1185">Reference proteome</keyword>
<feature type="chain" id="PRO_5019144603" evidence="1">
    <location>
        <begin position="35"/>
        <end position="294"/>
    </location>
</feature>
<dbReference type="Proteomes" id="UP000281547">
    <property type="component" value="Unassembled WGS sequence"/>
</dbReference>
<dbReference type="OrthoDB" id="7943778at2"/>
<keyword evidence="1" id="KW-0732">Signal</keyword>
<gene>
    <name evidence="2" type="ORF">EMQ25_09270</name>
</gene>
<evidence type="ECO:0000313" key="3">
    <source>
        <dbReference type="Proteomes" id="UP000281547"/>
    </source>
</evidence>
<proteinExistence type="predicted"/>
<organism evidence="2 3">
    <name type="scientific">Arsenicitalea aurantiaca</name>
    <dbReference type="NCBI Taxonomy" id="1783274"/>
    <lineage>
        <taxon>Bacteria</taxon>
        <taxon>Pseudomonadati</taxon>
        <taxon>Pseudomonadota</taxon>
        <taxon>Alphaproteobacteria</taxon>
        <taxon>Hyphomicrobiales</taxon>
        <taxon>Devosiaceae</taxon>
        <taxon>Arsenicitalea</taxon>
    </lineage>
</organism>